<dbReference type="FunFam" id="3.30.70.270:FF:000001">
    <property type="entry name" value="Diguanylate cyclase domain protein"/>
    <property type="match status" value="1"/>
</dbReference>
<evidence type="ECO:0000256" key="3">
    <source>
        <dbReference type="ARBA" id="ARBA00034247"/>
    </source>
</evidence>
<dbReference type="SMART" id="SM00267">
    <property type="entry name" value="GGDEF"/>
    <property type="match status" value="1"/>
</dbReference>
<feature type="transmembrane region" description="Helical" evidence="4">
    <location>
        <begin position="184"/>
        <end position="204"/>
    </location>
</feature>
<dbReference type="PANTHER" id="PTHR45138">
    <property type="entry name" value="REGULATORY COMPONENTS OF SENSORY TRANSDUCTION SYSTEM"/>
    <property type="match status" value="1"/>
</dbReference>
<keyword evidence="4" id="KW-0472">Membrane</keyword>
<dbReference type="SUPFAM" id="SSF55073">
    <property type="entry name" value="Nucleotide cyclase"/>
    <property type="match status" value="1"/>
</dbReference>
<dbReference type="EC" id="2.7.7.65" evidence="2"/>
<dbReference type="RefSeq" id="WP_182292830.1">
    <property type="nucleotide sequence ID" value="NZ_CP133548.1"/>
</dbReference>
<dbReference type="GO" id="GO:0043709">
    <property type="term" value="P:cell adhesion involved in single-species biofilm formation"/>
    <property type="evidence" value="ECO:0007669"/>
    <property type="project" value="TreeGrafter"/>
</dbReference>
<dbReference type="Pfam" id="PF00990">
    <property type="entry name" value="GGDEF"/>
    <property type="match status" value="1"/>
</dbReference>
<comment type="cofactor">
    <cofactor evidence="1">
        <name>Mg(2+)</name>
        <dbReference type="ChEBI" id="CHEBI:18420"/>
    </cofactor>
</comment>
<accession>A0AA51X682</accession>
<protein>
    <recommendedName>
        <fullName evidence="2">diguanylate cyclase</fullName>
        <ecNumber evidence="2">2.7.7.65</ecNumber>
    </recommendedName>
</protein>
<dbReference type="GO" id="GO:1902201">
    <property type="term" value="P:negative regulation of bacterial-type flagellum-dependent cell motility"/>
    <property type="evidence" value="ECO:0007669"/>
    <property type="project" value="TreeGrafter"/>
</dbReference>
<reference evidence="6 7" key="1">
    <citation type="submission" date="2023-08" db="EMBL/GenBank/DDBJ databases">
        <title>Pleionea litopenaei sp. nov., isolated from stomach of juvenile Litopenaeus vannamei.</title>
        <authorList>
            <person name="Rho A.M."/>
            <person name="Hwang C.Y."/>
        </authorList>
    </citation>
    <scope>NUCLEOTIDE SEQUENCE [LARGE SCALE GENOMIC DNA]</scope>
    <source>
        <strain evidence="6 7">HL-JVS1</strain>
    </source>
</reference>
<evidence type="ECO:0000313" key="6">
    <source>
        <dbReference type="EMBL" id="WMS86843.1"/>
    </source>
</evidence>
<evidence type="ECO:0000256" key="4">
    <source>
        <dbReference type="SAM" id="Phobius"/>
    </source>
</evidence>
<keyword evidence="6" id="KW-0548">Nucleotidyltransferase</keyword>
<dbReference type="PROSITE" id="PS50887">
    <property type="entry name" value="GGDEF"/>
    <property type="match status" value="1"/>
</dbReference>
<dbReference type="GO" id="GO:0052621">
    <property type="term" value="F:diguanylate cyclase activity"/>
    <property type="evidence" value="ECO:0007669"/>
    <property type="project" value="UniProtKB-EC"/>
</dbReference>
<keyword evidence="7" id="KW-1185">Reference proteome</keyword>
<dbReference type="AlphaFoldDB" id="A0AA51X682"/>
<dbReference type="InterPro" id="IPR000160">
    <property type="entry name" value="GGDEF_dom"/>
</dbReference>
<dbReference type="InterPro" id="IPR050469">
    <property type="entry name" value="Diguanylate_Cyclase"/>
</dbReference>
<comment type="catalytic activity">
    <reaction evidence="3">
        <text>2 GTP = 3',3'-c-di-GMP + 2 diphosphate</text>
        <dbReference type="Rhea" id="RHEA:24898"/>
        <dbReference type="ChEBI" id="CHEBI:33019"/>
        <dbReference type="ChEBI" id="CHEBI:37565"/>
        <dbReference type="ChEBI" id="CHEBI:58805"/>
        <dbReference type="EC" id="2.7.7.65"/>
    </reaction>
</comment>
<dbReference type="GO" id="GO:0005886">
    <property type="term" value="C:plasma membrane"/>
    <property type="evidence" value="ECO:0007669"/>
    <property type="project" value="TreeGrafter"/>
</dbReference>
<gene>
    <name evidence="6" type="ORF">Q9312_16625</name>
</gene>
<keyword evidence="4" id="KW-1133">Transmembrane helix</keyword>
<name>A0AA51X682_9GAMM</name>
<dbReference type="InterPro" id="IPR043128">
    <property type="entry name" value="Rev_trsase/Diguanyl_cyclase"/>
</dbReference>
<keyword evidence="4" id="KW-0812">Transmembrane</keyword>
<dbReference type="EMBL" id="CP133548">
    <property type="protein sequence ID" value="WMS86843.1"/>
    <property type="molecule type" value="Genomic_DNA"/>
</dbReference>
<evidence type="ECO:0000313" key="7">
    <source>
        <dbReference type="Proteomes" id="UP001239782"/>
    </source>
</evidence>
<organism evidence="6 7">
    <name type="scientific">Pleionea litopenaei</name>
    <dbReference type="NCBI Taxonomy" id="3070815"/>
    <lineage>
        <taxon>Bacteria</taxon>
        <taxon>Pseudomonadati</taxon>
        <taxon>Pseudomonadota</taxon>
        <taxon>Gammaproteobacteria</taxon>
        <taxon>Oceanospirillales</taxon>
        <taxon>Pleioneaceae</taxon>
        <taxon>Pleionea</taxon>
    </lineage>
</organism>
<proteinExistence type="predicted"/>
<dbReference type="NCBIfam" id="TIGR00254">
    <property type="entry name" value="GGDEF"/>
    <property type="match status" value="1"/>
</dbReference>
<evidence type="ECO:0000259" key="5">
    <source>
        <dbReference type="PROSITE" id="PS50887"/>
    </source>
</evidence>
<feature type="domain" description="GGDEF" evidence="5">
    <location>
        <begin position="353"/>
        <end position="489"/>
    </location>
</feature>
<dbReference type="CDD" id="cd01949">
    <property type="entry name" value="GGDEF"/>
    <property type="match status" value="1"/>
</dbReference>
<dbReference type="KEGG" id="plei:Q9312_16625"/>
<evidence type="ECO:0000256" key="1">
    <source>
        <dbReference type="ARBA" id="ARBA00001946"/>
    </source>
</evidence>
<evidence type="ECO:0000256" key="2">
    <source>
        <dbReference type="ARBA" id="ARBA00012528"/>
    </source>
</evidence>
<dbReference type="PANTHER" id="PTHR45138:SF9">
    <property type="entry name" value="DIGUANYLATE CYCLASE DGCM-RELATED"/>
    <property type="match status" value="1"/>
</dbReference>
<dbReference type="InterPro" id="IPR029787">
    <property type="entry name" value="Nucleotide_cyclase"/>
</dbReference>
<keyword evidence="6" id="KW-0808">Transferase</keyword>
<dbReference type="Proteomes" id="UP001239782">
    <property type="component" value="Chromosome"/>
</dbReference>
<dbReference type="Gene3D" id="3.30.70.270">
    <property type="match status" value="1"/>
</dbReference>
<sequence>MNNLSKKQIIIINMLFLLGFMVSGSLVAKNIIDIQKHRNLIERHPERVINEALSLKSDINEMMVNIKNITLNSQNKDVDKLKQNHLSIKTKINTTMAAISEHYLGPSVDIDNLKRSVNNSSLEWGVLKSLNRKHTIGDLLDIYNIEKEWTQDVNNHLNVILNFAYSKLEKSNQQYKYSKSALKISVLISSAIIFFYTILGGVFIKHRTHHYHLALNEKSTLIDDNIAIAKLDDDFRVLEVNQAMINLTGNVKPHEEAYLSPIAAKTRWLADEIKASIHSQGFYQQRVDFPNENLHLVYKITPANENSSRVKYINIIDNISDRVHSTTDPLTGILNRRAFEADTNALFEADSHPFISVAIIDVDHFKQYNDIYGHPSGDKCLKLIANELKTSLRRASDHVYRIGGEEFAIVTVSQDLNKTMNLLNHIKNKIEALHIEHSGNSVSDYATISIGGFIYQQHSLLTLKEVYGFADKLLYEAKKTRNRVVCALAEPDQDGVVAQI</sequence>